<evidence type="ECO:0000256" key="7">
    <source>
        <dbReference type="ARBA" id="ARBA00022795"/>
    </source>
</evidence>
<evidence type="ECO:0000313" key="13">
    <source>
        <dbReference type="EMBL" id="MBP2017008.1"/>
    </source>
</evidence>
<sequence>MDLQLFAERTEEPTPRRLRKAREEGRVARSNDLVAGVGLVAATLALRGLGAAAVEQVTGGMAGAFAGLRATELTAETTAVILQEWALLFLRTLLPFALVLLAIGVAVGTLQTRFIFTLRALVPKFSTLNPITGLSRIFSLRTLTELIKGLLKLVVIGYIAYRSVAGLTPQFPNLIAQPVRIGLVALADMVLDVMLAVGLAFLVIGVLDYGYQYWEFQRSLRMTKQEVKQEHREQEGAPELKSKQRQRMREMAMRRRALKEVPKADVVVTNPTHFAVALKYDAAEVAAPKVVAKGADLLALEIRKIAQAHDVPLVENRALARGLYYDVEVGRLIPPEYYQAVAEVLAFVYNLRRQNRQSGQE</sequence>
<evidence type="ECO:0000256" key="12">
    <source>
        <dbReference type="RuleBase" id="RU364091"/>
    </source>
</evidence>
<keyword evidence="9 12" id="KW-1133">Transmembrane helix</keyword>
<proteinExistence type="inferred from homology"/>
<keyword evidence="8 12" id="KW-0653">Protein transport</keyword>
<dbReference type="PRINTS" id="PR00950">
    <property type="entry name" value="TYPE3IMSPROT"/>
</dbReference>
<evidence type="ECO:0000256" key="9">
    <source>
        <dbReference type="ARBA" id="ARBA00022989"/>
    </source>
</evidence>
<evidence type="ECO:0000256" key="8">
    <source>
        <dbReference type="ARBA" id="ARBA00022927"/>
    </source>
</evidence>
<keyword evidence="7 12" id="KW-1005">Bacterial flagellum biogenesis</keyword>
<comment type="caution">
    <text evidence="12">Lacks conserved residue(s) required for the propagation of feature annotation.</text>
</comment>
<keyword evidence="13" id="KW-0969">Cilium</keyword>
<dbReference type="Proteomes" id="UP001519289">
    <property type="component" value="Unassembled WGS sequence"/>
</dbReference>
<name>A0ABS4JNA0_9FIRM</name>
<keyword evidence="5 12" id="KW-1003">Cell membrane</keyword>
<comment type="subcellular location">
    <subcellularLocation>
        <location evidence="1">Cell membrane</location>
        <topology evidence="1">Multi-pass membrane protein</topology>
    </subcellularLocation>
</comment>
<comment type="caution">
    <text evidence="13">The sequence shown here is derived from an EMBL/GenBank/DDBJ whole genome shotgun (WGS) entry which is preliminary data.</text>
</comment>
<comment type="similarity">
    <text evidence="2 12">Belongs to the type III secretion exporter family.</text>
</comment>
<keyword evidence="4 12" id="KW-0813">Transport</keyword>
<evidence type="ECO:0000313" key="14">
    <source>
        <dbReference type="Proteomes" id="UP001519289"/>
    </source>
</evidence>
<keyword evidence="11 12" id="KW-1006">Bacterial flagellum protein export</keyword>
<reference evidence="13 14" key="1">
    <citation type="submission" date="2021-03" db="EMBL/GenBank/DDBJ databases">
        <title>Genomic Encyclopedia of Type Strains, Phase IV (KMG-IV): sequencing the most valuable type-strain genomes for metagenomic binning, comparative biology and taxonomic classification.</title>
        <authorList>
            <person name="Goeker M."/>
        </authorList>
    </citation>
    <scope>NUCLEOTIDE SEQUENCE [LARGE SCALE GENOMIC DNA]</scope>
    <source>
        <strain evidence="13 14">DSM 27138</strain>
    </source>
</reference>
<dbReference type="NCBIfam" id="TIGR00328">
    <property type="entry name" value="flhB"/>
    <property type="match status" value="1"/>
</dbReference>
<evidence type="ECO:0000256" key="6">
    <source>
        <dbReference type="ARBA" id="ARBA00022692"/>
    </source>
</evidence>
<gene>
    <name evidence="12" type="primary">flhB</name>
    <name evidence="13" type="ORF">J2Z79_000382</name>
</gene>
<dbReference type="PANTHER" id="PTHR30531:SF12">
    <property type="entry name" value="FLAGELLAR BIOSYNTHETIC PROTEIN FLHB"/>
    <property type="match status" value="1"/>
</dbReference>
<dbReference type="PANTHER" id="PTHR30531">
    <property type="entry name" value="FLAGELLAR BIOSYNTHETIC PROTEIN FLHB"/>
    <property type="match status" value="1"/>
</dbReference>
<keyword evidence="14" id="KW-1185">Reference proteome</keyword>
<comment type="function">
    <text evidence="12">Required for formation of the rod structure in the basal body of the flagellar apparatus. Together with FliI and FliH, may constitute the export apparatus of flagellin.</text>
</comment>
<dbReference type="Gene3D" id="3.40.1690.10">
    <property type="entry name" value="secretion proteins EscU"/>
    <property type="match status" value="1"/>
</dbReference>
<dbReference type="InterPro" id="IPR006136">
    <property type="entry name" value="FlhB"/>
</dbReference>
<accession>A0ABS4JNA0</accession>
<evidence type="ECO:0000256" key="1">
    <source>
        <dbReference type="ARBA" id="ARBA00004651"/>
    </source>
</evidence>
<evidence type="ECO:0000256" key="3">
    <source>
        <dbReference type="ARBA" id="ARBA00021622"/>
    </source>
</evidence>
<dbReference type="RefSeq" id="WP_209465160.1">
    <property type="nucleotide sequence ID" value="NZ_JAGGLG010000002.1"/>
</dbReference>
<protein>
    <recommendedName>
        <fullName evidence="3 12">Flagellar biosynthetic protein FlhB</fullName>
    </recommendedName>
</protein>
<keyword evidence="13" id="KW-0282">Flagellum</keyword>
<evidence type="ECO:0000256" key="4">
    <source>
        <dbReference type="ARBA" id="ARBA00022448"/>
    </source>
</evidence>
<keyword evidence="6 12" id="KW-0812">Transmembrane</keyword>
<dbReference type="Gene3D" id="6.10.250.2080">
    <property type="match status" value="1"/>
</dbReference>
<dbReference type="Pfam" id="PF01312">
    <property type="entry name" value="Bac_export_2"/>
    <property type="match status" value="1"/>
</dbReference>
<dbReference type="InterPro" id="IPR006135">
    <property type="entry name" value="T3SS_substrate_exporter"/>
</dbReference>
<feature type="transmembrane region" description="Helical" evidence="12">
    <location>
        <begin position="181"/>
        <end position="211"/>
    </location>
</feature>
<evidence type="ECO:0000256" key="10">
    <source>
        <dbReference type="ARBA" id="ARBA00023136"/>
    </source>
</evidence>
<keyword evidence="10 12" id="KW-0472">Membrane</keyword>
<evidence type="ECO:0000256" key="2">
    <source>
        <dbReference type="ARBA" id="ARBA00010690"/>
    </source>
</evidence>
<organism evidence="13 14">
    <name type="scientific">Symbiobacterium terraclitae</name>
    <dbReference type="NCBI Taxonomy" id="557451"/>
    <lineage>
        <taxon>Bacteria</taxon>
        <taxon>Bacillati</taxon>
        <taxon>Bacillota</taxon>
        <taxon>Clostridia</taxon>
        <taxon>Eubacteriales</taxon>
        <taxon>Symbiobacteriaceae</taxon>
        <taxon>Symbiobacterium</taxon>
    </lineage>
</organism>
<keyword evidence="13" id="KW-0966">Cell projection</keyword>
<dbReference type="EMBL" id="JAGGLG010000002">
    <property type="protein sequence ID" value="MBP2017008.1"/>
    <property type="molecule type" value="Genomic_DNA"/>
</dbReference>
<evidence type="ECO:0000256" key="5">
    <source>
        <dbReference type="ARBA" id="ARBA00022475"/>
    </source>
</evidence>
<evidence type="ECO:0000256" key="11">
    <source>
        <dbReference type="ARBA" id="ARBA00023225"/>
    </source>
</evidence>
<dbReference type="SUPFAM" id="SSF160544">
    <property type="entry name" value="EscU C-terminal domain-like"/>
    <property type="match status" value="1"/>
</dbReference>
<dbReference type="InterPro" id="IPR029025">
    <property type="entry name" value="T3SS_substrate_exporter_C"/>
</dbReference>
<feature type="transmembrane region" description="Helical" evidence="12">
    <location>
        <begin position="93"/>
        <end position="116"/>
    </location>
</feature>